<protein>
    <submittedName>
        <fullName evidence="1">Uncharacterized protein</fullName>
    </submittedName>
</protein>
<evidence type="ECO:0000313" key="2">
    <source>
        <dbReference type="Proteomes" id="UP000256710"/>
    </source>
</evidence>
<gene>
    <name evidence="1" type="ORF">CBM2605_A140142</name>
</gene>
<name>A0ABY1UXP6_9BURK</name>
<organism evidence="1 2">
    <name type="scientific">Cupriavidus neocaledonicus</name>
    <dbReference type="NCBI Taxonomy" id="1040979"/>
    <lineage>
        <taxon>Bacteria</taxon>
        <taxon>Pseudomonadati</taxon>
        <taxon>Pseudomonadota</taxon>
        <taxon>Betaproteobacteria</taxon>
        <taxon>Burkholderiales</taxon>
        <taxon>Burkholderiaceae</taxon>
        <taxon>Cupriavidus</taxon>
    </lineage>
</organism>
<dbReference type="Proteomes" id="UP000256710">
    <property type="component" value="Unassembled WGS sequence"/>
</dbReference>
<sequence>MCCSRPQQYWRRWRCISHPRRSMSNTPKAGSNSRELAGVGFSSDGVGPYFNGKRHEPWFWLSGTHRAPLPLWRPVRF</sequence>
<reference evidence="1 2" key="1">
    <citation type="submission" date="2018-01" db="EMBL/GenBank/DDBJ databases">
        <authorList>
            <person name="Clerissi C."/>
        </authorList>
    </citation>
    <scope>NUCLEOTIDE SEQUENCE [LARGE SCALE GENOMIC DNA]</scope>
    <source>
        <strain evidence="1">Cupriavidus taiwanensis STM 6082</strain>
    </source>
</reference>
<proteinExistence type="predicted"/>
<keyword evidence="2" id="KW-1185">Reference proteome</keyword>
<dbReference type="EMBL" id="OFTC01000006">
    <property type="protein sequence ID" value="SOZ34912.1"/>
    <property type="molecule type" value="Genomic_DNA"/>
</dbReference>
<evidence type="ECO:0000313" key="1">
    <source>
        <dbReference type="EMBL" id="SOZ34912.1"/>
    </source>
</evidence>
<comment type="caution">
    <text evidence="1">The sequence shown here is derived from an EMBL/GenBank/DDBJ whole genome shotgun (WGS) entry which is preliminary data.</text>
</comment>
<accession>A0ABY1UXP6</accession>